<dbReference type="RefSeq" id="WP_390307288.1">
    <property type="nucleotide sequence ID" value="NZ_JBHRRZ010000035.1"/>
</dbReference>
<dbReference type="GO" id="GO:0016787">
    <property type="term" value="F:hydrolase activity"/>
    <property type="evidence" value="ECO:0007669"/>
    <property type="project" value="UniProtKB-KW"/>
</dbReference>
<keyword evidence="1" id="KW-0472">Membrane</keyword>
<dbReference type="EMBL" id="JBHRRZ010000035">
    <property type="protein sequence ID" value="MFC2949322.1"/>
    <property type="molecule type" value="Genomic_DNA"/>
</dbReference>
<reference evidence="3" key="1">
    <citation type="journal article" date="2019" name="Int. J. Syst. Evol. Microbiol.">
        <title>The Global Catalogue of Microorganisms (GCM) 10K type strain sequencing project: providing services to taxonomists for standard genome sequencing and annotation.</title>
        <authorList>
            <consortium name="The Broad Institute Genomics Platform"/>
            <consortium name="The Broad Institute Genome Sequencing Center for Infectious Disease"/>
            <person name="Wu L."/>
            <person name="Ma J."/>
        </authorList>
    </citation>
    <scope>NUCLEOTIDE SEQUENCE [LARGE SCALE GENOMIC DNA]</scope>
    <source>
        <strain evidence="3">KCTC 13193</strain>
    </source>
</reference>
<comment type="caution">
    <text evidence="2">The sequence shown here is derived from an EMBL/GenBank/DDBJ whole genome shotgun (WGS) entry which is preliminary data.</text>
</comment>
<keyword evidence="2" id="KW-0378">Hydrolase</keyword>
<feature type="transmembrane region" description="Helical" evidence="1">
    <location>
        <begin position="83"/>
        <end position="99"/>
    </location>
</feature>
<evidence type="ECO:0000313" key="3">
    <source>
        <dbReference type="Proteomes" id="UP001595387"/>
    </source>
</evidence>
<feature type="transmembrane region" description="Helical" evidence="1">
    <location>
        <begin position="145"/>
        <end position="162"/>
    </location>
</feature>
<accession>A0ABV7A868</accession>
<dbReference type="Pfam" id="PF04307">
    <property type="entry name" value="YdjM"/>
    <property type="match status" value="1"/>
</dbReference>
<feature type="transmembrane region" description="Helical" evidence="1">
    <location>
        <begin position="106"/>
        <end position="139"/>
    </location>
</feature>
<name>A0ABV7A868_9BACI</name>
<keyword evidence="3" id="KW-1185">Reference proteome</keyword>
<dbReference type="InterPro" id="IPR007404">
    <property type="entry name" value="YdjM-like"/>
</dbReference>
<dbReference type="Proteomes" id="UP001595387">
    <property type="component" value="Unassembled WGS sequence"/>
</dbReference>
<keyword evidence="1" id="KW-1133">Transmembrane helix</keyword>
<proteinExistence type="predicted"/>
<organism evidence="2 3">
    <name type="scientific">Virgibacillus sediminis</name>
    <dbReference type="NCBI Taxonomy" id="202260"/>
    <lineage>
        <taxon>Bacteria</taxon>
        <taxon>Bacillati</taxon>
        <taxon>Bacillota</taxon>
        <taxon>Bacilli</taxon>
        <taxon>Bacillales</taxon>
        <taxon>Bacillaceae</taxon>
        <taxon>Virgibacillus</taxon>
    </lineage>
</organism>
<gene>
    <name evidence="2" type="ORF">ACFODW_13455</name>
</gene>
<evidence type="ECO:0000256" key="1">
    <source>
        <dbReference type="SAM" id="Phobius"/>
    </source>
</evidence>
<sequence>MKGTTHAMIGGAVGFGVAAYYGAEPMDSVALISASMIAGLFPDLDTGGRLSNRITLPSEPLKIVLSFVALWLVYYSWAEGIGADRAIGIGVGMLLFFFSRKMSEKMMLTVTGAGVILLGVAMNVLWLILLGAYVVLASLVPHRSYTHSVLGLAFFSYISYLFSMDVQIHGMFYACMLGYASHLVGDSRWVPGNRKGVKLLAPLTGQQF</sequence>
<evidence type="ECO:0000313" key="2">
    <source>
        <dbReference type="EMBL" id="MFC2949322.1"/>
    </source>
</evidence>
<protein>
    <submittedName>
        <fullName evidence="2">Metal-dependent hydrolase</fullName>
    </submittedName>
</protein>
<keyword evidence="1" id="KW-0812">Transmembrane</keyword>
<feature type="transmembrane region" description="Helical" evidence="1">
    <location>
        <begin position="7"/>
        <end position="23"/>
    </location>
</feature>